<dbReference type="FunFam" id="1.10.10.10:FF:001043">
    <property type="entry name" value="Probable disease resistance protein At4g33300"/>
    <property type="match status" value="1"/>
</dbReference>
<sequence length="890" mass="100241">MSGHFENKVLFLTVSQSPMLEELRAHIWAFVSGYEGVNPVPNRNLQYEGGVKTQKLVILDDVWTREALDALTFNIPGCTTLVVSRSKLTEPKATYDVEVLREDEALSLFCLCAFGQKTIPPGFDKSMVEQVSGECKGLPLALKVTGASLKDRPEMYWKGALQRLQKGEPADETHETRLLHQMEASLENLDSTTRECFLDLGAFPEDRKIPVDVLINMWIEIHDLEEAIAFATLVDLSHKNLLTLGKDPRLGSSYASYYDVFVTQHDVLRDLALHLSNKGKVNIRERLLMPKRESSLPKEWGRNSDEPYRAQIVSIHTGDMDEMGWSDFDMDFPKAEILILNFSSDKYVLPPFITKMSKLRVLVIINNGMSPAVLNDFSIFANLSYLRTLWLERVHVPELYNTTVPLKKLHKMSLILCKINNSFDQTGVDISNLFPKLADLTIDHCDDLVSVPSSICGMTSLNSLSITNCPRLSELPKNLSKLQALEILRLYACLELKALPVEICELPQLKYLDISQCVNLSCLPEEIGKLKTLEKIDMRECFFSDRLSSAVSLESLRHVICDKDVAFIWEEVEKAVPGLKIEAAEKCFSLDWLDDFDQTGVDISNLFPKLADLTIDHCDDLVSVPSSICGMTSLNSLSITNCPRLSELPKNLSKLQALEILRLYACLELKALPVEICELPQLKYLDISQCVNLSCLPEEIGKLKTLEKIDMRECFFSDRLSSAVSLESLRHVICDKDVAFIWEEVEKAVPGLKIEAAEKCFSLDWLDEEDNIYRFYCNVLNIPKGHLRASAMVLPKEESLENVTPIAGAFKALMNDDIETTVNQQPVIFGNELEDLIDFVTDTDIDTMLKQQLVVSQQKKLTAVKLTLGGIEHTICGFNEETLTNSATIY</sequence>
<evidence type="ECO:0000259" key="7">
    <source>
        <dbReference type="Pfam" id="PF00931"/>
    </source>
</evidence>
<keyword evidence="3" id="KW-0677">Repeat</keyword>
<dbReference type="Gene3D" id="1.10.10.10">
    <property type="entry name" value="Winged helix-like DNA-binding domain superfamily/Winged helix DNA-binding domain"/>
    <property type="match status" value="1"/>
</dbReference>
<protein>
    <recommendedName>
        <fullName evidence="11">NB-ARC domain-containing protein</fullName>
    </recommendedName>
</protein>
<dbReference type="InterPro" id="IPR036388">
    <property type="entry name" value="WH-like_DNA-bd_sf"/>
</dbReference>
<dbReference type="EMBL" id="QGKW02001660">
    <property type="protein sequence ID" value="KAF2583461.1"/>
    <property type="molecule type" value="Genomic_DNA"/>
</dbReference>
<proteinExistence type="inferred from homology"/>
<evidence type="ECO:0008006" key="11">
    <source>
        <dbReference type="Google" id="ProtNLM"/>
    </source>
</evidence>
<dbReference type="Gene3D" id="3.40.50.300">
    <property type="entry name" value="P-loop containing nucleotide triphosphate hydrolases"/>
    <property type="match status" value="1"/>
</dbReference>
<name>A0A8S9JMT3_BRACR</name>
<keyword evidence="6" id="KW-0067">ATP-binding</keyword>
<reference evidence="9" key="1">
    <citation type="submission" date="2019-12" db="EMBL/GenBank/DDBJ databases">
        <title>Genome sequencing and annotation of Brassica cretica.</title>
        <authorList>
            <person name="Studholme D.J."/>
            <person name="Sarris P.F."/>
        </authorList>
    </citation>
    <scope>NUCLEOTIDE SEQUENCE</scope>
    <source>
        <strain evidence="9">PFS-001/15</strain>
        <tissue evidence="9">Leaf</tissue>
    </source>
</reference>
<dbReference type="PANTHER" id="PTHR36766">
    <property type="entry name" value="PLANT BROAD-SPECTRUM MILDEW RESISTANCE PROTEIN RPW8"/>
    <property type="match status" value="1"/>
</dbReference>
<dbReference type="SUPFAM" id="SSF52047">
    <property type="entry name" value="RNI-like"/>
    <property type="match status" value="1"/>
</dbReference>
<evidence type="ECO:0000256" key="1">
    <source>
        <dbReference type="ARBA" id="ARBA00008894"/>
    </source>
</evidence>
<dbReference type="InterPro" id="IPR032675">
    <property type="entry name" value="LRR_dom_sf"/>
</dbReference>
<keyword evidence="4" id="KW-0547">Nucleotide-binding</keyword>
<dbReference type="InterPro" id="IPR002182">
    <property type="entry name" value="NB-ARC"/>
</dbReference>
<dbReference type="PRINTS" id="PR00364">
    <property type="entry name" value="DISEASERSIST"/>
</dbReference>
<evidence type="ECO:0000259" key="8">
    <source>
        <dbReference type="Pfam" id="PF23598"/>
    </source>
</evidence>
<feature type="domain" description="NB-ARC" evidence="7">
    <location>
        <begin position="3"/>
        <end position="116"/>
    </location>
</feature>
<dbReference type="FunFam" id="1.10.8.430:FF:000003">
    <property type="entry name" value="Probable disease resistance protein At5g66910"/>
    <property type="match status" value="1"/>
</dbReference>
<dbReference type="InterPro" id="IPR055414">
    <property type="entry name" value="LRR_R13L4/SHOC2-like"/>
</dbReference>
<dbReference type="InterPro" id="IPR027417">
    <property type="entry name" value="P-loop_NTPase"/>
</dbReference>
<evidence type="ECO:0000256" key="2">
    <source>
        <dbReference type="ARBA" id="ARBA00022614"/>
    </source>
</evidence>
<dbReference type="GO" id="GO:0005524">
    <property type="term" value="F:ATP binding"/>
    <property type="evidence" value="ECO:0007669"/>
    <property type="project" value="UniProtKB-KW"/>
</dbReference>
<dbReference type="Proteomes" id="UP000712281">
    <property type="component" value="Unassembled WGS sequence"/>
</dbReference>
<organism evidence="9 10">
    <name type="scientific">Brassica cretica</name>
    <name type="common">Mustard</name>
    <dbReference type="NCBI Taxonomy" id="69181"/>
    <lineage>
        <taxon>Eukaryota</taxon>
        <taxon>Viridiplantae</taxon>
        <taxon>Streptophyta</taxon>
        <taxon>Embryophyta</taxon>
        <taxon>Tracheophyta</taxon>
        <taxon>Spermatophyta</taxon>
        <taxon>Magnoliopsida</taxon>
        <taxon>eudicotyledons</taxon>
        <taxon>Gunneridae</taxon>
        <taxon>Pentapetalae</taxon>
        <taxon>rosids</taxon>
        <taxon>malvids</taxon>
        <taxon>Brassicales</taxon>
        <taxon>Brassicaceae</taxon>
        <taxon>Brassiceae</taxon>
        <taxon>Brassica</taxon>
    </lineage>
</organism>
<dbReference type="Pfam" id="PF23598">
    <property type="entry name" value="LRR_14"/>
    <property type="match status" value="2"/>
</dbReference>
<accession>A0A8S9JMT3</accession>
<feature type="domain" description="Disease resistance R13L4/SHOC-2-like LRR" evidence="8">
    <location>
        <begin position="626"/>
        <end position="729"/>
    </location>
</feature>
<keyword evidence="5" id="KW-0611">Plant defense</keyword>
<evidence type="ECO:0000313" key="10">
    <source>
        <dbReference type="Proteomes" id="UP000712281"/>
    </source>
</evidence>
<dbReference type="Gene3D" id="3.80.10.10">
    <property type="entry name" value="Ribonuclease Inhibitor"/>
    <property type="match status" value="2"/>
</dbReference>
<dbReference type="FunFam" id="3.80.10.10:FF:001428">
    <property type="entry name" value="Probable disease resistance protein At5g04720"/>
    <property type="match status" value="1"/>
</dbReference>
<dbReference type="Pfam" id="PF00931">
    <property type="entry name" value="NB-ARC"/>
    <property type="match status" value="1"/>
</dbReference>
<dbReference type="SUPFAM" id="SSF52540">
    <property type="entry name" value="P-loop containing nucleoside triphosphate hydrolases"/>
    <property type="match status" value="1"/>
</dbReference>
<dbReference type="GO" id="GO:0006952">
    <property type="term" value="P:defense response"/>
    <property type="evidence" value="ECO:0007669"/>
    <property type="project" value="UniProtKB-KW"/>
</dbReference>
<feature type="domain" description="Disease resistance R13L4/SHOC-2-like LRR" evidence="8">
    <location>
        <begin position="455"/>
        <end position="556"/>
    </location>
</feature>
<evidence type="ECO:0000256" key="6">
    <source>
        <dbReference type="ARBA" id="ARBA00022840"/>
    </source>
</evidence>
<evidence type="ECO:0000313" key="9">
    <source>
        <dbReference type="EMBL" id="KAF2583461.1"/>
    </source>
</evidence>
<gene>
    <name evidence="9" type="ORF">F2Q68_00006531</name>
</gene>
<dbReference type="SUPFAM" id="SSF52058">
    <property type="entry name" value="L domain-like"/>
    <property type="match status" value="1"/>
</dbReference>
<dbReference type="PANTHER" id="PTHR36766:SF30">
    <property type="entry name" value="TIR-NBS TYPE DISEASE RESISTANCE PROTEIN-RELATED"/>
    <property type="match status" value="1"/>
</dbReference>
<comment type="similarity">
    <text evidence="1">Belongs to the disease resistance NB-LRR family.</text>
</comment>
<evidence type="ECO:0000256" key="3">
    <source>
        <dbReference type="ARBA" id="ARBA00022737"/>
    </source>
</evidence>
<evidence type="ECO:0000256" key="5">
    <source>
        <dbReference type="ARBA" id="ARBA00022821"/>
    </source>
</evidence>
<keyword evidence="2" id="KW-0433">Leucine-rich repeat</keyword>
<dbReference type="InterPro" id="IPR042197">
    <property type="entry name" value="Apaf_helical"/>
</dbReference>
<dbReference type="GO" id="GO:0043531">
    <property type="term" value="F:ADP binding"/>
    <property type="evidence" value="ECO:0007669"/>
    <property type="project" value="InterPro"/>
</dbReference>
<dbReference type="AlphaFoldDB" id="A0A8S9JMT3"/>
<comment type="caution">
    <text evidence="9">The sequence shown here is derived from an EMBL/GenBank/DDBJ whole genome shotgun (WGS) entry which is preliminary data.</text>
</comment>
<dbReference type="Gene3D" id="1.10.8.430">
    <property type="entry name" value="Helical domain of apoptotic protease-activating factors"/>
    <property type="match status" value="1"/>
</dbReference>
<evidence type="ECO:0000256" key="4">
    <source>
        <dbReference type="ARBA" id="ARBA00022741"/>
    </source>
</evidence>